<dbReference type="VEuPathDB" id="FungiDB:MSYG_1029"/>
<dbReference type="Proteomes" id="UP000186303">
    <property type="component" value="Chromosome 2"/>
</dbReference>
<evidence type="ECO:0000256" key="2">
    <source>
        <dbReference type="ARBA" id="ARBA00023242"/>
    </source>
</evidence>
<feature type="compositionally biased region" description="Acidic residues" evidence="3">
    <location>
        <begin position="205"/>
        <end position="219"/>
    </location>
</feature>
<dbReference type="SUPFAM" id="SSF47113">
    <property type="entry name" value="Histone-fold"/>
    <property type="match status" value="1"/>
</dbReference>
<comment type="subcellular location">
    <subcellularLocation>
        <location evidence="1">Nucleus</location>
    </subcellularLocation>
</comment>
<evidence type="ECO:0000313" key="5">
    <source>
        <dbReference type="EMBL" id="SHO76691.1"/>
    </source>
</evidence>
<dbReference type="InterPro" id="IPR009072">
    <property type="entry name" value="Histone-fold"/>
</dbReference>
<dbReference type="GO" id="GO:0006261">
    <property type="term" value="P:DNA-templated DNA replication"/>
    <property type="evidence" value="ECO:0007669"/>
    <property type="project" value="TreeGrafter"/>
</dbReference>
<keyword evidence="6" id="KW-1185">Reference proteome</keyword>
<feature type="region of interest" description="Disordered" evidence="3">
    <location>
        <begin position="1"/>
        <end position="65"/>
    </location>
</feature>
<proteinExistence type="predicted"/>
<evidence type="ECO:0000313" key="6">
    <source>
        <dbReference type="Proteomes" id="UP000186303"/>
    </source>
</evidence>
<dbReference type="GO" id="GO:0046982">
    <property type="term" value="F:protein heterodimerization activity"/>
    <property type="evidence" value="ECO:0007669"/>
    <property type="project" value="InterPro"/>
</dbReference>
<gene>
    <name evidence="5" type="ORF">MSYG_1029</name>
</gene>
<reference evidence="6" key="1">
    <citation type="journal article" date="2017" name="Nucleic Acids Res.">
        <title>Proteogenomics produces comprehensive and highly accurate protein-coding gene annotation in a complete genome assembly of Malassezia sympodialis.</title>
        <authorList>
            <person name="Zhu Y."/>
            <person name="Engstroem P.G."/>
            <person name="Tellgren-Roth C."/>
            <person name="Baudo C.D."/>
            <person name="Kennell J.C."/>
            <person name="Sun S."/>
            <person name="Billmyre R.B."/>
            <person name="Schroeder M.S."/>
            <person name="Andersson A."/>
            <person name="Holm T."/>
            <person name="Sigurgeirsson B."/>
            <person name="Wu G."/>
            <person name="Sankaranarayanan S.R."/>
            <person name="Siddharthan R."/>
            <person name="Sanyal K."/>
            <person name="Lundeberg J."/>
            <person name="Nystedt B."/>
            <person name="Boekhout T."/>
            <person name="Dawson T.L. Jr."/>
            <person name="Heitman J."/>
            <person name="Scheynius A."/>
            <person name="Lehtioe J."/>
        </authorList>
    </citation>
    <scope>NUCLEOTIDE SEQUENCE [LARGE SCALE GENOMIC DNA]</scope>
    <source>
        <strain evidence="6">ATCC 42132</strain>
    </source>
</reference>
<dbReference type="EMBL" id="LT671822">
    <property type="protein sequence ID" value="SHO76691.1"/>
    <property type="molecule type" value="Genomic_DNA"/>
</dbReference>
<feature type="compositionally biased region" description="Acidic residues" evidence="3">
    <location>
        <begin position="175"/>
        <end position="195"/>
    </location>
</feature>
<sequence>MDAPVPLEPMPVPEAAPEREPVIGMEDPLASEVPENTNTEAEAPASAPVPGGTRKVSRPVQPPQKGTTLFPLARVSKIIKADSAVDICSKEATFLISAATELFVKKFAEEGCTNARLDKRKMVRYDDMAKAVAQNEYLDFLREIVPAAVPLSVAMKQREERMHADVAQDQGGGAEPEDAEDEDAAVDESMAEEPVADVSAAEWQAVDENDVGLADDADVLAESHEMDGSVAEP</sequence>
<feature type="compositionally biased region" description="Pro residues" evidence="3">
    <location>
        <begin position="1"/>
        <end position="14"/>
    </location>
</feature>
<feature type="region of interest" description="Disordered" evidence="3">
    <location>
        <begin position="160"/>
        <end position="233"/>
    </location>
</feature>
<evidence type="ECO:0000256" key="1">
    <source>
        <dbReference type="ARBA" id="ARBA00004123"/>
    </source>
</evidence>
<dbReference type="PANTHER" id="PTHR10252:SF54">
    <property type="entry name" value="CHROMATIN ACCESSIBILITY COMPLEX PROTEIN 1"/>
    <property type="match status" value="1"/>
</dbReference>
<feature type="domain" description="Transcription factor CBF/NF-Y/archaeal histone" evidence="4">
    <location>
        <begin position="69"/>
        <end position="132"/>
    </location>
</feature>
<dbReference type="Pfam" id="PF00808">
    <property type="entry name" value="CBFD_NFYB_HMF"/>
    <property type="match status" value="1"/>
</dbReference>
<dbReference type="PANTHER" id="PTHR10252">
    <property type="entry name" value="HISTONE-LIKE TRANSCRIPTION FACTOR CCAAT-RELATED"/>
    <property type="match status" value="1"/>
</dbReference>
<organism evidence="5 6">
    <name type="scientific">Malassezia sympodialis (strain ATCC 42132)</name>
    <name type="common">Atopic eczema-associated yeast</name>
    <dbReference type="NCBI Taxonomy" id="1230383"/>
    <lineage>
        <taxon>Eukaryota</taxon>
        <taxon>Fungi</taxon>
        <taxon>Dikarya</taxon>
        <taxon>Basidiomycota</taxon>
        <taxon>Ustilaginomycotina</taxon>
        <taxon>Malasseziomycetes</taxon>
        <taxon>Malasseziales</taxon>
        <taxon>Malasseziaceae</taxon>
        <taxon>Malassezia</taxon>
    </lineage>
</organism>
<dbReference type="OrthoDB" id="636685at2759"/>
<dbReference type="InterPro" id="IPR003958">
    <property type="entry name" value="CBFA_NFYB_domain"/>
</dbReference>
<keyword evidence="2" id="KW-0539">Nucleus</keyword>
<evidence type="ECO:0000256" key="3">
    <source>
        <dbReference type="SAM" id="MobiDB-lite"/>
    </source>
</evidence>
<dbReference type="AlphaFoldDB" id="A0A1M8A2R0"/>
<dbReference type="GO" id="GO:0008623">
    <property type="term" value="C:CHRAC"/>
    <property type="evidence" value="ECO:0007669"/>
    <property type="project" value="TreeGrafter"/>
</dbReference>
<dbReference type="Gene3D" id="1.10.20.10">
    <property type="entry name" value="Histone, subunit A"/>
    <property type="match status" value="1"/>
</dbReference>
<dbReference type="CDD" id="cd23645">
    <property type="entry name" value="HFD_Dpb3-like"/>
    <property type="match status" value="1"/>
</dbReference>
<name>A0A1M8A2R0_MALS4</name>
<accession>A0A1M8A2R0</accession>
<evidence type="ECO:0000259" key="4">
    <source>
        <dbReference type="Pfam" id="PF00808"/>
    </source>
</evidence>
<dbReference type="STRING" id="1230383.A0A1M8A2R0"/>
<dbReference type="OMA" id="MTEDNYR"/>
<protein>
    <submittedName>
        <fullName evidence="5">Similar to S.cerevisiae protein HAP5 (Subunit of the Hap2p/3p/4p/5p CCAAT-binding complex)</fullName>
    </submittedName>
</protein>
<dbReference type="InterPro" id="IPR050568">
    <property type="entry name" value="Transcr_DNA_Rep_Reg"/>
</dbReference>